<dbReference type="AlphaFoldDB" id="A0A6G1GMF4"/>
<organism evidence="1 2">
    <name type="scientific">Aulographum hederae CBS 113979</name>
    <dbReference type="NCBI Taxonomy" id="1176131"/>
    <lineage>
        <taxon>Eukaryota</taxon>
        <taxon>Fungi</taxon>
        <taxon>Dikarya</taxon>
        <taxon>Ascomycota</taxon>
        <taxon>Pezizomycotina</taxon>
        <taxon>Dothideomycetes</taxon>
        <taxon>Pleosporomycetidae</taxon>
        <taxon>Aulographales</taxon>
        <taxon>Aulographaceae</taxon>
    </lineage>
</organism>
<reference evidence="1" key="1">
    <citation type="journal article" date="2020" name="Stud. Mycol.">
        <title>101 Dothideomycetes genomes: a test case for predicting lifestyles and emergence of pathogens.</title>
        <authorList>
            <person name="Haridas S."/>
            <person name="Albert R."/>
            <person name="Binder M."/>
            <person name="Bloem J."/>
            <person name="Labutti K."/>
            <person name="Salamov A."/>
            <person name="Andreopoulos B."/>
            <person name="Baker S."/>
            <person name="Barry K."/>
            <person name="Bills G."/>
            <person name="Bluhm B."/>
            <person name="Cannon C."/>
            <person name="Castanera R."/>
            <person name="Culley D."/>
            <person name="Daum C."/>
            <person name="Ezra D."/>
            <person name="Gonzalez J."/>
            <person name="Henrissat B."/>
            <person name="Kuo A."/>
            <person name="Liang C."/>
            <person name="Lipzen A."/>
            <person name="Lutzoni F."/>
            <person name="Magnuson J."/>
            <person name="Mondo S."/>
            <person name="Nolan M."/>
            <person name="Ohm R."/>
            <person name="Pangilinan J."/>
            <person name="Park H.-J."/>
            <person name="Ramirez L."/>
            <person name="Alfaro M."/>
            <person name="Sun H."/>
            <person name="Tritt A."/>
            <person name="Yoshinaga Y."/>
            <person name="Zwiers L.-H."/>
            <person name="Turgeon B."/>
            <person name="Goodwin S."/>
            <person name="Spatafora J."/>
            <person name="Crous P."/>
            <person name="Grigoriev I."/>
        </authorList>
    </citation>
    <scope>NUCLEOTIDE SEQUENCE</scope>
    <source>
        <strain evidence="1">CBS 113979</strain>
    </source>
</reference>
<evidence type="ECO:0000313" key="1">
    <source>
        <dbReference type="EMBL" id="KAF1981937.1"/>
    </source>
</evidence>
<evidence type="ECO:0000313" key="2">
    <source>
        <dbReference type="Proteomes" id="UP000800041"/>
    </source>
</evidence>
<gene>
    <name evidence="1" type="ORF">K402DRAFT_217895</name>
</gene>
<keyword evidence="2" id="KW-1185">Reference proteome</keyword>
<protein>
    <submittedName>
        <fullName evidence="1">Uncharacterized protein</fullName>
    </submittedName>
</protein>
<dbReference type="EMBL" id="ML977191">
    <property type="protein sequence ID" value="KAF1981937.1"/>
    <property type="molecule type" value="Genomic_DNA"/>
</dbReference>
<accession>A0A6G1GMF4</accession>
<name>A0A6G1GMF4_9PEZI</name>
<sequence>MHWMFEDGFLGSEQSSLLALDGPILTLRRYPDMSFWLLDASFTRETTRLGGCRRLQTQSGSNAGACHLLIRHVGRSKTDRLERTRRISRLSTLDAGNQTFRRDLACPIMAGRWGFGVAERSGVSFKTRPSLVRVLMVFQRRQEVRFHRRWYCSSRRQGPRVPSQTKREQSYILHSPYTQHQTGVGGVELVSIAVVVPRGGDIVPVRWGVGVSTALETKGQRPT</sequence>
<dbReference type="Proteomes" id="UP000800041">
    <property type="component" value="Unassembled WGS sequence"/>
</dbReference>
<proteinExistence type="predicted"/>